<dbReference type="Pfam" id="PF00551">
    <property type="entry name" value="Formyl_trans_N"/>
    <property type="match status" value="1"/>
</dbReference>
<evidence type="ECO:0000313" key="3">
    <source>
        <dbReference type="EMBL" id="MCZ0867210.1"/>
    </source>
</evidence>
<dbReference type="Proteomes" id="UP001069090">
    <property type="component" value="Unassembled WGS sequence"/>
</dbReference>
<dbReference type="RefSeq" id="WP_268905446.1">
    <property type="nucleotide sequence ID" value="NZ_JAPTGG010000028.1"/>
</dbReference>
<dbReference type="EMBL" id="JAPTGG010000028">
    <property type="protein sequence ID" value="MCZ0867210.1"/>
    <property type="molecule type" value="Genomic_DNA"/>
</dbReference>
<dbReference type="PANTHER" id="PTHR11138:SF5">
    <property type="entry name" value="METHIONYL-TRNA FORMYLTRANSFERASE, MITOCHONDRIAL"/>
    <property type="match status" value="1"/>
</dbReference>
<reference evidence="3 4" key="1">
    <citation type="submission" date="2022-12" db="EMBL/GenBank/DDBJ databases">
        <title>Dasania phycosphaerae sp. nov., isolated from particulate material of the south coast of Korea.</title>
        <authorList>
            <person name="Jiang Y."/>
        </authorList>
    </citation>
    <scope>NUCLEOTIDE SEQUENCE [LARGE SCALE GENOMIC DNA]</scope>
    <source>
        <strain evidence="3 4">GY-19</strain>
    </source>
</reference>
<dbReference type="Gene3D" id="3.40.50.12230">
    <property type="match status" value="1"/>
</dbReference>
<evidence type="ECO:0000313" key="4">
    <source>
        <dbReference type="Proteomes" id="UP001069090"/>
    </source>
</evidence>
<dbReference type="GO" id="GO:0004479">
    <property type="term" value="F:methionyl-tRNA formyltransferase activity"/>
    <property type="evidence" value="ECO:0007669"/>
    <property type="project" value="TreeGrafter"/>
</dbReference>
<name>A0A9J6RS63_9GAMM</name>
<proteinExistence type="predicted"/>
<dbReference type="SUPFAM" id="SSF50486">
    <property type="entry name" value="FMT C-terminal domain-like"/>
    <property type="match status" value="1"/>
</dbReference>
<organism evidence="3 4">
    <name type="scientific">Dasania phycosphaerae</name>
    <dbReference type="NCBI Taxonomy" id="2950436"/>
    <lineage>
        <taxon>Bacteria</taxon>
        <taxon>Pseudomonadati</taxon>
        <taxon>Pseudomonadota</taxon>
        <taxon>Gammaproteobacteria</taxon>
        <taxon>Cellvibrionales</taxon>
        <taxon>Spongiibacteraceae</taxon>
        <taxon>Dasania</taxon>
    </lineage>
</organism>
<dbReference type="InterPro" id="IPR002376">
    <property type="entry name" value="Formyl_transf_N"/>
</dbReference>
<sequence length="287" mass="32324">MKIAYFGYNAFSSCLDVFVSHGHTLEAIFTGDSNLHADKVIDYAKKNDVPLFFERPGQEQMTALVQAGVDVFFAAEYPWKIPIPENLNYAINVHPTLLPEGRGSAPLTWLILRNKRYAGITFHKMTGRFDSGAILLQKGFPLSKGETFETLFAKLFIEVPILLHQLLSNLDFHYQNSIEQVGRASWCKITPIEQSVDWSQTTRKISRQMRAFGQLGIYINVAGQQYLVTSFEGVEYRHCFACGEIIYSDQLRVVVAAKDGLIVIPRTSLFKSQSTNYPPKSSAEIKG</sequence>
<dbReference type="InterPro" id="IPR011034">
    <property type="entry name" value="Formyl_transferase-like_C_sf"/>
</dbReference>
<dbReference type="Pfam" id="PF02911">
    <property type="entry name" value="Formyl_trans_C"/>
    <property type="match status" value="1"/>
</dbReference>
<evidence type="ECO:0000259" key="1">
    <source>
        <dbReference type="Pfam" id="PF00551"/>
    </source>
</evidence>
<gene>
    <name evidence="3" type="ORF">O0V09_18590</name>
</gene>
<dbReference type="AlphaFoldDB" id="A0A9J6RS63"/>
<comment type="caution">
    <text evidence="3">The sequence shown here is derived from an EMBL/GenBank/DDBJ whole genome shotgun (WGS) entry which is preliminary data.</text>
</comment>
<feature type="domain" description="Formyl transferase N-terminal" evidence="1">
    <location>
        <begin position="61"/>
        <end position="155"/>
    </location>
</feature>
<dbReference type="CDD" id="cd08369">
    <property type="entry name" value="FMT_core"/>
    <property type="match status" value="1"/>
</dbReference>
<dbReference type="InterPro" id="IPR005793">
    <property type="entry name" value="Formyl_trans_C"/>
</dbReference>
<accession>A0A9J6RS63</accession>
<dbReference type="PANTHER" id="PTHR11138">
    <property type="entry name" value="METHIONYL-TRNA FORMYLTRANSFERASE"/>
    <property type="match status" value="1"/>
</dbReference>
<keyword evidence="4" id="KW-1185">Reference proteome</keyword>
<evidence type="ECO:0000259" key="2">
    <source>
        <dbReference type="Pfam" id="PF02911"/>
    </source>
</evidence>
<dbReference type="InterPro" id="IPR036477">
    <property type="entry name" value="Formyl_transf_N_sf"/>
</dbReference>
<protein>
    <submittedName>
        <fullName evidence="3">Formyltransferase family protein</fullName>
    </submittedName>
</protein>
<feature type="domain" description="Formyl transferase C-terminal" evidence="2">
    <location>
        <begin position="188"/>
        <end position="265"/>
    </location>
</feature>
<dbReference type="SUPFAM" id="SSF53328">
    <property type="entry name" value="Formyltransferase"/>
    <property type="match status" value="1"/>
</dbReference>